<feature type="region of interest" description="Disordered" evidence="1">
    <location>
        <begin position="20"/>
        <end position="71"/>
    </location>
</feature>
<dbReference type="EMBL" id="HG992987">
    <property type="protein sequence ID" value="CAE7216512.1"/>
    <property type="molecule type" value="Genomic_DNA"/>
</dbReference>
<protein>
    <submittedName>
        <fullName evidence="2">Uncharacterized protein</fullName>
    </submittedName>
</protein>
<sequence length="453" mass="50705">MERTTNIINDAEVVLAMAMSSQSKKQTKNQKRATNGDASSFKAPKKPNGVPNVNNRAKPAATTIKNPNSRPRFYEANGLKIHLYENDGQGTKERQHARLAKSLLNRSVENLRDIVEQYAGADKKQELINKGFSKLRLATWIEEKETLALGRNPKSTLPNNIQNKIDEAGVPVNPAPPTPTQQVKRQAIPTPFANVTRTEPQTVIEDDRARGPLGDKKRNAPNETLSIKPLQKYQKRDHEANTGAINTGQSSEKSLVGKPGSQSALQTIAHINIYSDTETPIDSRYAFMGSIGLNPSNLDRSSVVLRGSNEHHVITATSYPNGAMHLFETTVPSDGRHVPAPRRNPFLKPGKHGRHGDFVEDPDTWTGRGHQMERDDSTSWERYKEFQRMFDEDRLNNRTSNDGVALDQTSKNTWVKWQKWYSGFLQKYPGYAVAHLWPCGCQVMSDGTESEEE</sequence>
<feature type="region of interest" description="Disordered" evidence="1">
    <location>
        <begin position="172"/>
        <end position="238"/>
    </location>
</feature>
<feature type="compositionally biased region" description="Basic and acidic residues" evidence="1">
    <location>
        <begin position="205"/>
        <end position="220"/>
    </location>
</feature>
<feature type="compositionally biased region" description="Low complexity" evidence="1">
    <location>
        <begin position="46"/>
        <end position="55"/>
    </location>
</feature>
<accession>A0A6S6WGH6</accession>
<evidence type="ECO:0000313" key="3">
    <source>
        <dbReference type="Proteomes" id="UP000472372"/>
    </source>
</evidence>
<reference evidence="2" key="1">
    <citation type="submission" date="2021-02" db="EMBL/GenBank/DDBJ databases">
        <authorList>
            <person name="Syme A R."/>
            <person name="Syme A R."/>
            <person name="Moolhuijzen P."/>
        </authorList>
    </citation>
    <scope>NUCLEOTIDE SEQUENCE</scope>
    <source>
        <strain evidence="2">W1-1</strain>
    </source>
</reference>
<evidence type="ECO:0000256" key="1">
    <source>
        <dbReference type="SAM" id="MobiDB-lite"/>
    </source>
</evidence>
<name>A0A6S6WGH6_9PLEO</name>
<organism evidence="2 3">
    <name type="scientific">Pyrenophora teres f. teres</name>
    <dbReference type="NCBI Taxonomy" id="97479"/>
    <lineage>
        <taxon>Eukaryota</taxon>
        <taxon>Fungi</taxon>
        <taxon>Dikarya</taxon>
        <taxon>Ascomycota</taxon>
        <taxon>Pezizomycotina</taxon>
        <taxon>Dothideomycetes</taxon>
        <taxon>Pleosporomycetidae</taxon>
        <taxon>Pleosporales</taxon>
        <taxon>Pleosporineae</taxon>
        <taxon>Pleosporaceae</taxon>
        <taxon>Pyrenophora</taxon>
    </lineage>
</organism>
<dbReference type="AlphaFoldDB" id="A0A6S6WGH6"/>
<feature type="region of interest" description="Disordered" evidence="1">
    <location>
        <begin position="346"/>
        <end position="378"/>
    </location>
</feature>
<proteinExistence type="predicted"/>
<evidence type="ECO:0000313" key="2">
    <source>
        <dbReference type="EMBL" id="CAE7216512.1"/>
    </source>
</evidence>
<dbReference type="Proteomes" id="UP000472372">
    <property type="component" value="Chromosome 11"/>
</dbReference>
<gene>
    <name evidence="2" type="ORF">PTTW11_10834</name>
</gene>